<dbReference type="EMBL" id="SGPK01000774">
    <property type="protein sequence ID" value="THG97842.1"/>
    <property type="molecule type" value="Genomic_DNA"/>
</dbReference>
<dbReference type="Proteomes" id="UP000308199">
    <property type="component" value="Unassembled WGS sequence"/>
</dbReference>
<comment type="caution">
    <text evidence="1">The sequence shown here is derived from an EMBL/GenBank/DDBJ whole genome shotgun (WGS) entry which is preliminary data.</text>
</comment>
<keyword evidence="2" id="KW-1185">Reference proteome</keyword>
<evidence type="ECO:0000313" key="1">
    <source>
        <dbReference type="EMBL" id="THG97842.1"/>
    </source>
</evidence>
<name>A0A4V3XAK2_9AGAM</name>
<dbReference type="AlphaFoldDB" id="A0A4V3XAK2"/>
<organism evidence="1 2">
    <name type="scientific">Phellinidium pouzarii</name>
    <dbReference type="NCBI Taxonomy" id="167371"/>
    <lineage>
        <taxon>Eukaryota</taxon>
        <taxon>Fungi</taxon>
        <taxon>Dikarya</taxon>
        <taxon>Basidiomycota</taxon>
        <taxon>Agaricomycotina</taxon>
        <taxon>Agaricomycetes</taxon>
        <taxon>Hymenochaetales</taxon>
        <taxon>Hymenochaetaceae</taxon>
        <taxon>Phellinidium</taxon>
    </lineage>
</organism>
<proteinExistence type="predicted"/>
<evidence type="ECO:0000313" key="2">
    <source>
        <dbReference type="Proteomes" id="UP000308199"/>
    </source>
</evidence>
<reference evidence="1 2" key="1">
    <citation type="submission" date="2019-02" db="EMBL/GenBank/DDBJ databases">
        <title>Genome sequencing of the rare red list fungi Phellinidium pouzarii.</title>
        <authorList>
            <person name="Buettner E."/>
            <person name="Kellner H."/>
        </authorList>
    </citation>
    <scope>NUCLEOTIDE SEQUENCE [LARGE SCALE GENOMIC DNA]</scope>
    <source>
        <strain evidence="1 2">DSM 108285</strain>
    </source>
</reference>
<sequence length="149" mass="16159">MPLALHSSIIKMSTAALDSPNVSSPTEALNLHHMCSKPFALASASNPNSLPPITHKLMAKRSEPTKKLKPICAFIAAQHQILGPDPSLTSSFHITSKPIQSLKPPHSTSSSAITLSPFHPPLNPQISHHYPNDSAFSPLSEKKHWLHMT</sequence>
<protein>
    <submittedName>
        <fullName evidence="1">Uncharacterized protein</fullName>
    </submittedName>
</protein>
<gene>
    <name evidence="1" type="ORF">EW145_g7529</name>
</gene>
<accession>A0A4V3XAK2</accession>